<dbReference type="OrthoDB" id="5382953at2759"/>
<keyword evidence="3" id="KW-1185">Reference proteome</keyword>
<comment type="caution">
    <text evidence="2">The sequence shown here is derived from an EMBL/GenBank/DDBJ whole genome shotgun (WGS) entry which is preliminary data.</text>
</comment>
<evidence type="ECO:0000256" key="1">
    <source>
        <dbReference type="SAM" id="MobiDB-lite"/>
    </source>
</evidence>
<feature type="region of interest" description="Disordered" evidence="1">
    <location>
        <begin position="282"/>
        <end position="355"/>
    </location>
</feature>
<feature type="compositionally biased region" description="Basic residues" evidence="1">
    <location>
        <begin position="505"/>
        <end position="514"/>
    </location>
</feature>
<feature type="compositionally biased region" description="Acidic residues" evidence="1">
    <location>
        <begin position="533"/>
        <end position="559"/>
    </location>
</feature>
<organism evidence="2 3">
    <name type="scientific">Claviceps purpurea (strain 20.1)</name>
    <name type="common">Ergot fungus</name>
    <name type="synonym">Sphacelia segetum</name>
    <dbReference type="NCBI Taxonomy" id="1111077"/>
    <lineage>
        <taxon>Eukaryota</taxon>
        <taxon>Fungi</taxon>
        <taxon>Dikarya</taxon>
        <taxon>Ascomycota</taxon>
        <taxon>Pezizomycotina</taxon>
        <taxon>Sordariomycetes</taxon>
        <taxon>Hypocreomycetidae</taxon>
        <taxon>Hypocreales</taxon>
        <taxon>Clavicipitaceae</taxon>
        <taxon>Claviceps</taxon>
    </lineage>
</organism>
<name>M1W018_CLAP2</name>
<dbReference type="eggNOG" id="ENOG502SK9A">
    <property type="taxonomic scope" value="Eukaryota"/>
</dbReference>
<accession>M1W018</accession>
<evidence type="ECO:0000313" key="3">
    <source>
        <dbReference type="Proteomes" id="UP000016801"/>
    </source>
</evidence>
<feature type="compositionally biased region" description="Basic residues" evidence="1">
    <location>
        <begin position="461"/>
        <end position="477"/>
    </location>
</feature>
<sequence>MYGRSRRASTSTVESECEADIRWRQESSVVRTVSKDMTPNDWPIFELANAIVLDKHGQTMENALLVSKRGPFIVRGHLIIDDPSQKSHLIMRARPSTPLEIRSSVLYSIGESEDGRPLIWVSGQGGWYEIEPCRAYKPIYAKMCEATTMYYTLLDIYTEQSSGKAKKGQATTIMEELGPVFHKYAVRIGDGSTIEEVFGRAQEHAAFFIDKISQNDDPLDWSTTAFYKYVCSQVSEQAGAIPTALAPGLSLRPLQQEARLTDVDGSTRENVQTPAIAVINRGGGSGSIAAKDDESCRGQRGGTDKSRSSIPRTLGKRTPSERSFVSPFASPPPATNHPIIPLYEPSDKDDAPDSPLQSALTVMDCCFDALANSRTGMTLLNTLTYLYFHYTLPSYKDERVGSYKQPAEEWLHYYSKAMLPLLDDSFRQHEIYSDLQFLAHSDLKLLSWKPSDFPLVIRARNTGHRRGPTTRAVRRRAPSFPTSAPSSNINISNHNIAASEGPRPIGKRPTRTPHKSSLQPIGGPPKKRLRTDFEDDDPDSDFTDQDEDSYYYDDGDLVDQELHPRGVQPEDSADEDDVGQGFQDDDGVERTRLVIRAEKIPNMTPRGPDDTWTCDQEGCDYFVRGSSEQDFHDRIQQHFRVHEQQLSRMQLAMKEGARGHIPVNHLLDKIKQLQGESTDPPYQPIKRKLIV</sequence>
<feature type="compositionally biased region" description="Acidic residues" evidence="1">
    <location>
        <begin position="571"/>
        <end position="584"/>
    </location>
</feature>
<dbReference type="Proteomes" id="UP000016801">
    <property type="component" value="Unassembled WGS sequence"/>
</dbReference>
<evidence type="ECO:0000313" key="2">
    <source>
        <dbReference type="EMBL" id="CCE28676.1"/>
    </source>
</evidence>
<protein>
    <submittedName>
        <fullName evidence="2">Uncharacterized protein</fullName>
    </submittedName>
</protein>
<reference evidence="2 3" key="1">
    <citation type="journal article" date="2013" name="PLoS Genet.">
        <title>Plant-symbiotic fungi as chemical engineers: Multi-genome analysis of the Clavicipitaceae reveals dynamics of alkaloid loci.</title>
        <authorList>
            <person name="Schardl C.L."/>
            <person name="Young C.A."/>
            <person name="Hesse U."/>
            <person name="Amyotte S.G."/>
            <person name="Andreeva K."/>
            <person name="Calie P.J."/>
            <person name="Fleetwood D.J."/>
            <person name="Haws D.C."/>
            <person name="Moore N."/>
            <person name="Oeser B."/>
            <person name="Panaccione D.G."/>
            <person name="Schweri K.K."/>
            <person name="Voisey C.R."/>
            <person name="Farman M.L."/>
            <person name="Jaromczyk J.W."/>
            <person name="Roe B.A."/>
            <person name="O'Sullivan D.M."/>
            <person name="Scott B."/>
            <person name="Tudzynski P."/>
            <person name="An Z."/>
            <person name="Arnaoudova E.G."/>
            <person name="Bullock C.T."/>
            <person name="Charlton N.D."/>
            <person name="Chen L."/>
            <person name="Cox M."/>
            <person name="Dinkins R.D."/>
            <person name="Florea S."/>
            <person name="Glenn A.E."/>
            <person name="Gordon A."/>
            <person name="Gueldener U."/>
            <person name="Harris D.R."/>
            <person name="Hollin W."/>
            <person name="Jaromczyk J."/>
            <person name="Johnson R.D."/>
            <person name="Khan A.K."/>
            <person name="Leistner E."/>
            <person name="Leuchtmann A."/>
            <person name="Li C."/>
            <person name="Liu J."/>
            <person name="Liu J."/>
            <person name="Liu M."/>
            <person name="Mace W."/>
            <person name="Machado C."/>
            <person name="Nagabhyru P."/>
            <person name="Pan J."/>
            <person name="Schmid J."/>
            <person name="Sugawara K."/>
            <person name="Steiner U."/>
            <person name="Takach J.E."/>
            <person name="Tanaka E."/>
            <person name="Webb J.S."/>
            <person name="Wilson E.V."/>
            <person name="Wiseman J.L."/>
            <person name="Yoshida R."/>
            <person name="Zeng Z."/>
        </authorList>
    </citation>
    <scope>NUCLEOTIDE SEQUENCE [LARGE SCALE GENOMIC DNA]</scope>
    <source>
        <strain evidence="2 3">20.1</strain>
    </source>
</reference>
<feature type="compositionally biased region" description="Low complexity" evidence="1">
    <location>
        <begin position="483"/>
        <end position="499"/>
    </location>
</feature>
<dbReference type="VEuPathDB" id="FungiDB:CPUR_02364"/>
<gene>
    <name evidence="2" type="ORF">CPUR_02364</name>
</gene>
<dbReference type="STRING" id="1111077.M1W018"/>
<feature type="compositionally biased region" description="Basic and acidic residues" evidence="1">
    <location>
        <begin position="290"/>
        <end position="307"/>
    </location>
</feature>
<dbReference type="AlphaFoldDB" id="M1W018"/>
<dbReference type="HOGENOM" id="CLU_023186_0_0_1"/>
<feature type="region of interest" description="Disordered" evidence="1">
    <location>
        <begin position="459"/>
        <end position="584"/>
    </location>
</feature>
<proteinExistence type="predicted"/>
<dbReference type="PhylomeDB" id="M1W018"/>
<dbReference type="EMBL" id="CAGA01000009">
    <property type="protein sequence ID" value="CCE28676.1"/>
    <property type="molecule type" value="Genomic_DNA"/>
</dbReference>